<organism evidence="1 2">
    <name type="scientific">Brachionus plicatilis</name>
    <name type="common">Marine rotifer</name>
    <name type="synonym">Brachionus muelleri</name>
    <dbReference type="NCBI Taxonomy" id="10195"/>
    <lineage>
        <taxon>Eukaryota</taxon>
        <taxon>Metazoa</taxon>
        <taxon>Spiralia</taxon>
        <taxon>Gnathifera</taxon>
        <taxon>Rotifera</taxon>
        <taxon>Eurotatoria</taxon>
        <taxon>Monogononta</taxon>
        <taxon>Pseudotrocha</taxon>
        <taxon>Ploima</taxon>
        <taxon>Brachionidae</taxon>
        <taxon>Brachionus</taxon>
    </lineage>
</organism>
<name>A0A3M7T5P6_BRAPC</name>
<dbReference type="Proteomes" id="UP000276133">
    <property type="component" value="Unassembled WGS sequence"/>
</dbReference>
<evidence type="ECO:0000313" key="1">
    <source>
        <dbReference type="EMBL" id="RNA43291.1"/>
    </source>
</evidence>
<keyword evidence="2" id="KW-1185">Reference proteome</keyword>
<proteinExistence type="predicted"/>
<evidence type="ECO:0000313" key="2">
    <source>
        <dbReference type="Proteomes" id="UP000276133"/>
    </source>
</evidence>
<reference evidence="1 2" key="1">
    <citation type="journal article" date="2018" name="Sci. Rep.">
        <title>Genomic signatures of local adaptation to the degree of environmental predictability in rotifers.</title>
        <authorList>
            <person name="Franch-Gras L."/>
            <person name="Hahn C."/>
            <person name="Garcia-Roger E.M."/>
            <person name="Carmona M.J."/>
            <person name="Serra M."/>
            <person name="Gomez A."/>
        </authorList>
    </citation>
    <scope>NUCLEOTIDE SEQUENCE [LARGE SCALE GENOMIC DNA]</scope>
    <source>
        <strain evidence="1">HYR1</strain>
    </source>
</reference>
<dbReference type="EMBL" id="REGN01000241">
    <property type="protein sequence ID" value="RNA43291.1"/>
    <property type="molecule type" value="Genomic_DNA"/>
</dbReference>
<dbReference type="AlphaFoldDB" id="A0A3M7T5P6"/>
<accession>A0A3M7T5P6</accession>
<gene>
    <name evidence="1" type="ORF">BpHYR1_008224</name>
</gene>
<comment type="caution">
    <text evidence="1">The sequence shown here is derived from an EMBL/GenBank/DDBJ whole genome shotgun (WGS) entry which is preliminary data.</text>
</comment>
<sequence>KLRTISNLRREECRFLTTKEINLTNSDFLLSTRQMCTKGRVHMRKNGLELPNLESFSSIESDGESSHSRDEY</sequence>
<feature type="non-terminal residue" evidence="1">
    <location>
        <position position="1"/>
    </location>
</feature>
<protein>
    <submittedName>
        <fullName evidence="1">Uncharacterized protein</fullName>
    </submittedName>
</protein>